<accession>A0ABP8QLK8</accession>
<feature type="compositionally biased region" description="Pro residues" evidence="1">
    <location>
        <begin position="33"/>
        <end position="46"/>
    </location>
</feature>
<sequence length="82" mass="8575">MSLLIYVLPLLLILAVFALTLLWARFRAGGKPAPPPCGPPGYPYPPGQSAYGPQTPPYASQGYGPPPGQEWPPPGQGGHGPQ</sequence>
<keyword evidence="2" id="KW-0472">Membrane</keyword>
<keyword evidence="2" id="KW-0812">Transmembrane</keyword>
<evidence type="ECO:0000256" key="2">
    <source>
        <dbReference type="SAM" id="Phobius"/>
    </source>
</evidence>
<comment type="caution">
    <text evidence="3">The sequence shown here is derived from an EMBL/GenBank/DDBJ whole genome shotgun (WGS) entry which is preliminary data.</text>
</comment>
<name>A0ABP8QLK8_9ACTN</name>
<proteinExistence type="predicted"/>
<reference evidence="4" key="1">
    <citation type="journal article" date="2019" name="Int. J. Syst. Evol. Microbiol.">
        <title>The Global Catalogue of Microorganisms (GCM) 10K type strain sequencing project: providing services to taxonomists for standard genome sequencing and annotation.</title>
        <authorList>
            <consortium name="The Broad Institute Genomics Platform"/>
            <consortium name="The Broad Institute Genome Sequencing Center for Infectious Disease"/>
            <person name="Wu L."/>
            <person name="Ma J."/>
        </authorList>
    </citation>
    <scope>NUCLEOTIDE SEQUENCE [LARGE SCALE GENOMIC DNA]</scope>
    <source>
        <strain evidence="4">JCM 17933</strain>
    </source>
</reference>
<evidence type="ECO:0000313" key="4">
    <source>
        <dbReference type="Proteomes" id="UP001500503"/>
    </source>
</evidence>
<evidence type="ECO:0000256" key="1">
    <source>
        <dbReference type="SAM" id="MobiDB-lite"/>
    </source>
</evidence>
<dbReference type="Proteomes" id="UP001500503">
    <property type="component" value="Unassembled WGS sequence"/>
</dbReference>
<feature type="compositionally biased region" description="Pro residues" evidence="1">
    <location>
        <begin position="64"/>
        <end position="75"/>
    </location>
</feature>
<feature type="region of interest" description="Disordered" evidence="1">
    <location>
        <begin position="33"/>
        <end position="82"/>
    </location>
</feature>
<dbReference type="EMBL" id="BAABHF010000038">
    <property type="protein sequence ID" value="GAA4505505.1"/>
    <property type="molecule type" value="Genomic_DNA"/>
</dbReference>
<feature type="transmembrane region" description="Helical" evidence="2">
    <location>
        <begin position="6"/>
        <end position="24"/>
    </location>
</feature>
<protein>
    <submittedName>
        <fullName evidence="3">Uncharacterized protein</fullName>
    </submittedName>
</protein>
<organism evidence="3 4">
    <name type="scientific">Actinoallomurus oryzae</name>
    <dbReference type="NCBI Taxonomy" id="502180"/>
    <lineage>
        <taxon>Bacteria</taxon>
        <taxon>Bacillati</taxon>
        <taxon>Actinomycetota</taxon>
        <taxon>Actinomycetes</taxon>
        <taxon>Streptosporangiales</taxon>
        <taxon>Thermomonosporaceae</taxon>
        <taxon>Actinoallomurus</taxon>
    </lineage>
</organism>
<evidence type="ECO:0000313" key="3">
    <source>
        <dbReference type="EMBL" id="GAA4505505.1"/>
    </source>
</evidence>
<keyword evidence="4" id="KW-1185">Reference proteome</keyword>
<gene>
    <name evidence="3" type="ORF">GCM10023191_061300</name>
</gene>
<keyword evidence="2" id="KW-1133">Transmembrane helix</keyword>